<reference evidence="4 5" key="1">
    <citation type="submission" date="2016-06" db="EMBL/GenBank/DDBJ databases">
        <title>Draft genome of Moraxella atlantae CCUG 59586.</title>
        <authorList>
            <person name="Salva-Serra F."/>
            <person name="Engstrom-Jakobsson H."/>
            <person name="Thorell K."/>
            <person name="Gonzales-Siles L."/>
            <person name="Karlsson R."/>
            <person name="Boulund F."/>
            <person name="Engstrand L."/>
            <person name="Kristiansson E."/>
            <person name="Moore E."/>
        </authorList>
    </citation>
    <scope>NUCLEOTIDE SEQUENCE [LARGE SCALE GENOMIC DNA]</scope>
    <source>
        <strain evidence="4 5">CCUG 59586</strain>
    </source>
</reference>
<feature type="region of interest" description="Disordered" evidence="1">
    <location>
        <begin position="248"/>
        <end position="269"/>
    </location>
</feature>
<dbReference type="InterPro" id="IPR011033">
    <property type="entry name" value="PRC_barrel-like_sf"/>
</dbReference>
<dbReference type="InterPro" id="IPR027275">
    <property type="entry name" value="PRC-brl_dom"/>
</dbReference>
<accession>A0A1B8QH16</accession>
<sequence length="269" mass="30487">MANLMRLRDIQDSHPDVLGTDYFDPTGKTAYGVNNDKIGKIDGALVDDTTGRIRYFIVDVGGWFSSKEVLVPAGLARIAGDEVYFDNLTKDVVEGMDQYDPDYNYSIEQQVVRDRQVFEKAPEPVQLTEEQYKAPNTLELLEERLTVNKDRIVAGLLRVGKHVVSEDRQVNVDLTEEQAHIDRTPVNRPTDRQIGDDNQTVEVQLEAERANVQKQTYVTEEVNVDKVAQTRTQTFNETVRREELDVQQDGVERVAGTTGANTTDDLNRR</sequence>
<dbReference type="EMBL" id="LZNA01000023">
    <property type="protein sequence ID" value="OBX82379.1"/>
    <property type="molecule type" value="Genomic_DNA"/>
</dbReference>
<dbReference type="NCBIfam" id="TIGR02271">
    <property type="entry name" value="YsnF/AvaK domain"/>
    <property type="match status" value="1"/>
</dbReference>
<feature type="domain" description="DUF2382" evidence="3">
    <location>
        <begin position="138"/>
        <end position="246"/>
    </location>
</feature>
<evidence type="ECO:0000256" key="1">
    <source>
        <dbReference type="SAM" id="MobiDB-lite"/>
    </source>
</evidence>
<protein>
    <submittedName>
        <fullName evidence="4">Photosystem reaction center subunit H</fullName>
    </submittedName>
</protein>
<dbReference type="PANTHER" id="PTHR38463:SF1">
    <property type="entry name" value="STRESS RESPONSE PROTEIN YSNF"/>
    <property type="match status" value="1"/>
</dbReference>
<evidence type="ECO:0000259" key="3">
    <source>
        <dbReference type="Pfam" id="PF09557"/>
    </source>
</evidence>
<dbReference type="InterPro" id="IPR014747">
    <property type="entry name" value="Bac_photo_RC_H_C"/>
</dbReference>
<dbReference type="Pfam" id="PF09557">
    <property type="entry name" value="DUF2382"/>
    <property type="match status" value="1"/>
</dbReference>
<dbReference type="InterPro" id="IPR019060">
    <property type="entry name" value="DUF2382"/>
</dbReference>
<comment type="caution">
    <text evidence="4">The sequence shown here is derived from an EMBL/GenBank/DDBJ whole genome shotgun (WGS) entry which is preliminary data.</text>
</comment>
<evidence type="ECO:0000259" key="2">
    <source>
        <dbReference type="Pfam" id="PF05239"/>
    </source>
</evidence>
<dbReference type="AlphaFoldDB" id="A0A1B8QH16"/>
<dbReference type="Pfam" id="PF05239">
    <property type="entry name" value="PRC"/>
    <property type="match status" value="1"/>
</dbReference>
<dbReference type="GO" id="GO:0030077">
    <property type="term" value="C:plasma membrane light-harvesting complex"/>
    <property type="evidence" value="ECO:0007669"/>
    <property type="project" value="InterPro"/>
</dbReference>
<dbReference type="PANTHER" id="PTHR38463">
    <property type="entry name" value="STRESS RESPONSE PROTEIN YSNF"/>
    <property type="match status" value="1"/>
</dbReference>
<dbReference type="GO" id="GO:0019684">
    <property type="term" value="P:photosynthesis, light reaction"/>
    <property type="evidence" value="ECO:0007669"/>
    <property type="project" value="InterPro"/>
</dbReference>
<name>A0A1B8QH16_9GAMM</name>
<organism evidence="4 5">
    <name type="scientific">Faucicola atlantae</name>
    <dbReference type="NCBI Taxonomy" id="34059"/>
    <lineage>
        <taxon>Bacteria</taxon>
        <taxon>Pseudomonadati</taxon>
        <taxon>Pseudomonadota</taxon>
        <taxon>Gammaproteobacteria</taxon>
        <taxon>Moraxellales</taxon>
        <taxon>Moraxellaceae</taxon>
        <taxon>Faucicola</taxon>
    </lineage>
</organism>
<feature type="domain" description="PRC-barrel" evidence="2">
    <location>
        <begin position="23"/>
        <end position="90"/>
    </location>
</feature>
<proteinExistence type="predicted"/>
<gene>
    <name evidence="4" type="ORF">A9306_00615</name>
</gene>
<dbReference type="Gene3D" id="3.90.50.10">
    <property type="entry name" value="Photosynthetic Reaction Center, subunit H, domain 2"/>
    <property type="match status" value="1"/>
</dbReference>
<dbReference type="Proteomes" id="UP000092616">
    <property type="component" value="Unassembled WGS sequence"/>
</dbReference>
<feature type="compositionally biased region" description="Polar residues" evidence="1">
    <location>
        <begin position="258"/>
        <end position="269"/>
    </location>
</feature>
<dbReference type="RefSeq" id="WP_067335852.1">
    <property type="nucleotide sequence ID" value="NZ_CP171132.1"/>
</dbReference>
<keyword evidence="5" id="KW-1185">Reference proteome</keyword>
<evidence type="ECO:0000313" key="5">
    <source>
        <dbReference type="Proteomes" id="UP000092616"/>
    </source>
</evidence>
<dbReference type="SUPFAM" id="SSF50346">
    <property type="entry name" value="PRC-barrel domain"/>
    <property type="match status" value="1"/>
</dbReference>
<dbReference type="InterPro" id="IPR052967">
    <property type="entry name" value="Stress_Response_Assoc"/>
</dbReference>
<evidence type="ECO:0000313" key="4">
    <source>
        <dbReference type="EMBL" id="OBX82379.1"/>
    </source>
</evidence>